<feature type="region of interest" description="Disordered" evidence="4">
    <location>
        <begin position="997"/>
        <end position="1016"/>
    </location>
</feature>
<dbReference type="InterPro" id="IPR020568">
    <property type="entry name" value="Ribosomal_Su5_D2-typ_SF"/>
</dbReference>
<dbReference type="InterPro" id="IPR042120">
    <property type="entry name" value="MutL_C_dimsub"/>
</dbReference>
<dbReference type="GO" id="GO:0140664">
    <property type="term" value="F:ATP-dependent DNA damage sensor activity"/>
    <property type="evidence" value="ECO:0007669"/>
    <property type="project" value="InterPro"/>
</dbReference>
<reference evidence="7 8" key="1">
    <citation type="journal article" date="2017" name="G3 (Bethesda)">
        <title>First Draft Genome Sequence of the Pathogenic Fungus Lomentospora prolificans (Formerly Scedosporium prolificans).</title>
        <authorList>
            <person name="Luo R."/>
            <person name="Zimin A."/>
            <person name="Workman R."/>
            <person name="Fan Y."/>
            <person name="Pertea G."/>
            <person name="Grossman N."/>
            <person name="Wear M.P."/>
            <person name="Jia B."/>
            <person name="Miller H."/>
            <person name="Casadevall A."/>
            <person name="Timp W."/>
            <person name="Zhang S.X."/>
            <person name="Salzberg S.L."/>
        </authorList>
    </citation>
    <scope>NUCLEOTIDE SEQUENCE [LARGE SCALE GENOMIC DNA]</scope>
    <source>
        <strain evidence="7 8">JHH-5317</strain>
    </source>
</reference>
<comment type="caution">
    <text evidence="7">The sequence shown here is derived from an EMBL/GenBank/DDBJ whole genome shotgun (WGS) entry which is preliminary data.</text>
</comment>
<dbReference type="EMBL" id="NLAX01000008">
    <property type="protein sequence ID" value="PKS11578.1"/>
    <property type="molecule type" value="Genomic_DNA"/>
</dbReference>
<feature type="compositionally biased region" description="Polar residues" evidence="4">
    <location>
        <begin position="997"/>
        <end position="1006"/>
    </location>
</feature>
<dbReference type="VEuPathDB" id="FungiDB:jhhlp_003343"/>
<dbReference type="SUPFAM" id="SSF55874">
    <property type="entry name" value="ATPase domain of HSP90 chaperone/DNA topoisomerase II/histidine kinase"/>
    <property type="match status" value="1"/>
</dbReference>
<accession>A0A2N3NGM6</accession>
<dbReference type="GO" id="GO:0030983">
    <property type="term" value="F:mismatched DNA binding"/>
    <property type="evidence" value="ECO:0007669"/>
    <property type="project" value="InterPro"/>
</dbReference>
<dbReference type="Pfam" id="PF08676">
    <property type="entry name" value="MutL_C"/>
    <property type="match status" value="1"/>
</dbReference>
<feature type="compositionally biased region" description="Low complexity" evidence="4">
    <location>
        <begin position="516"/>
        <end position="533"/>
    </location>
</feature>
<feature type="compositionally biased region" description="Low complexity" evidence="4">
    <location>
        <begin position="370"/>
        <end position="388"/>
    </location>
</feature>
<dbReference type="InterPro" id="IPR037198">
    <property type="entry name" value="MutL_C_sf"/>
</dbReference>
<dbReference type="AlphaFoldDB" id="A0A2N3NGM6"/>
<dbReference type="OrthoDB" id="10263226at2759"/>
<evidence type="ECO:0000313" key="8">
    <source>
        <dbReference type="Proteomes" id="UP000233524"/>
    </source>
</evidence>
<keyword evidence="8" id="KW-1185">Reference proteome</keyword>
<dbReference type="Gene3D" id="3.30.230.10">
    <property type="match status" value="1"/>
</dbReference>
<feature type="compositionally biased region" description="Basic and acidic residues" evidence="4">
    <location>
        <begin position="637"/>
        <end position="651"/>
    </location>
</feature>
<dbReference type="GO" id="GO:0000710">
    <property type="term" value="P:meiotic mismatch repair"/>
    <property type="evidence" value="ECO:0007669"/>
    <property type="project" value="UniProtKB-ARBA"/>
</dbReference>
<dbReference type="InterPro" id="IPR014721">
    <property type="entry name" value="Ribsml_uS5_D2-typ_fold_subgr"/>
</dbReference>
<dbReference type="InterPro" id="IPR042121">
    <property type="entry name" value="MutL_C_regsub"/>
</dbReference>
<dbReference type="SUPFAM" id="SSF54211">
    <property type="entry name" value="Ribosomal protein S5 domain 2-like"/>
    <property type="match status" value="1"/>
</dbReference>
<feature type="compositionally biased region" description="Acidic residues" evidence="4">
    <location>
        <begin position="678"/>
        <end position="693"/>
    </location>
</feature>
<evidence type="ECO:0000256" key="1">
    <source>
        <dbReference type="ARBA" id="ARBA00006082"/>
    </source>
</evidence>
<dbReference type="InterPro" id="IPR002099">
    <property type="entry name" value="MutL/Mlh/PMS"/>
</dbReference>
<keyword evidence="2" id="KW-0227">DNA damage</keyword>
<dbReference type="InterPro" id="IPR014790">
    <property type="entry name" value="MutL_C"/>
</dbReference>
<dbReference type="GO" id="GO:0005524">
    <property type="term" value="F:ATP binding"/>
    <property type="evidence" value="ECO:0007669"/>
    <property type="project" value="InterPro"/>
</dbReference>
<dbReference type="CDD" id="cd16926">
    <property type="entry name" value="HATPase_MutL-MLH-PMS-like"/>
    <property type="match status" value="1"/>
</dbReference>
<dbReference type="InterPro" id="IPR014762">
    <property type="entry name" value="DNA_mismatch_repair_CS"/>
</dbReference>
<proteinExistence type="inferred from homology"/>
<feature type="compositionally biased region" description="Low complexity" evidence="4">
    <location>
        <begin position="399"/>
        <end position="413"/>
    </location>
</feature>
<evidence type="ECO:0000256" key="2">
    <source>
        <dbReference type="ARBA" id="ARBA00022763"/>
    </source>
</evidence>
<dbReference type="FunFam" id="3.30.230.10:FF:000120">
    <property type="entry name" value="Mismatch repair endonuclease PMS2"/>
    <property type="match status" value="1"/>
</dbReference>
<sequence length="1016" mass="110632">MATIKPIDKASIHRIQSGQVIVDLCSVAKELVENSVDAGASSIEVRFKNQGLDSIEVQDNGTGIAAENYESIALKHYTSKLSVYDDLSDLQTFGFRGEALSSLSALSHLSITTCMADDVPKGSKLRFAASGSLESTSVVPAKQGTTIVVENLFHNLPVRRRELERHIKREWAKVISLLNQYACILTDVKFTVSQQPTKGKKIVLFSTKGNPTTRENIVNIFGAKTMTALIPLDLVLEMEPTTSRISSRNSKENPCTNHVVVKGHVSRPAHGEGRQAPDRQMFFVNGRPCGLPQFAKVFNEVYKAFNSSQSPFIFADIQLDTHLYDVNVSPDKRTILLHEQGRMLDHLKESLNTLFEGQDYTVPAFQLTAQRTPSTARTTATSIPARSSVLSSSPAIAISTPTSRSTSRVTETSGVPGHEEASLATDEPNEKAPFSSLLDTLTARKPTSVVNASDEPTTPASSRLKGIPKPTAPHDSSTKSIPVPRLHDSDRSDLDDDFMEDGPGSDVGSESDSPPRTRAGLTGTSRGGTSPPTRTRERPIPTRATVAVGDQTTTGFVGISSSQKTFGRSIPISSFRSDERKAQDPPRSSGRLAQILSAARASKQNTPLSKRKPGGASLTHEESGSSAEEDSEDVADEDQHQESEDSIRSDEGDGYEPNMSPKASNTATKGGKNLEAEASSDEMMEGGEQDGAEAEPPPLAFTDNAARSITRKPPRRGKVSTLQYEQNIRLDAKDLQLKATAYARRTHQSSPSANEAVDDDTDMGIDDAEKKLTLSISKKDFSKMKIIGQFNLGFIIVVRPAGGDDEENASGPQRRDELFIIDQHASDEKYNFERLQASTVVESQRLVHPKTLDLTALEEEIVLNNIPALEANGFKVALDLSGDSPVGGRCQLLALPLSKETTFGLPDLEELISLLGETHATSDTTAMPRPSKVRKMFAMRACRSSIMIGRPLQYRRMERLVRHMGELDKPWNCPHGRPTMRHLCNLDSWGAHGWAGDSSTAASGQKRSWADYMKGE</sequence>
<dbReference type="Gene3D" id="3.30.1540.20">
    <property type="entry name" value="MutL, C-terminal domain, dimerisation subdomain"/>
    <property type="match status" value="1"/>
</dbReference>
<feature type="domain" description="DNA mismatch repair protein S5" evidence="6">
    <location>
        <begin position="217"/>
        <end position="356"/>
    </location>
</feature>
<feature type="compositionally biased region" description="Basic residues" evidence="4">
    <location>
        <begin position="709"/>
        <end position="718"/>
    </location>
</feature>
<organism evidence="7 8">
    <name type="scientific">Lomentospora prolificans</name>
    <dbReference type="NCBI Taxonomy" id="41688"/>
    <lineage>
        <taxon>Eukaryota</taxon>
        <taxon>Fungi</taxon>
        <taxon>Dikarya</taxon>
        <taxon>Ascomycota</taxon>
        <taxon>Pezizomycotina</taxon>
        <taxon>Sordariomycetes</taxon>
        <taxon>Hypocreomycetidae</taxon>
        <taxon>Microascales</taxon>
        <taxon>Microascaceae</taxon>
        <taxon>Lomentospora</taxon>
    </lineage>
</organism>
<dbReference type="STRING" id="41688.A0A2N3NGM6"/>
<dbReference type="Proteomes" id="UP000233524">
    <property type="component" value="Unassembled WGS sequence"/>
</dbReference>
<dbReference type="FunFam" id="3.30.1370.100:FF:000001">
    <property type="entry name" value="Mismatch repair endonuclease pms1, putative"/>
    <property type="match status" value="1"/>
</dbReference>
<dbReference type="GO" id="GO:0032389">
    <property type="term" value="C:MutLalpha complex"/>
    <property type="evidence" value="ECO:0007669"/>
    <property type="project" value="TreeGrafter"/>
</dbReference>
<feature type="region of interest" description="Disordered" evidence="4">
    <location>
        <begin position="568"/>
        <end position="723"/>
    </location>
</feature>
<evidence type="ECO:0000313" key="7">
    <source>
        <dbReference type="EMBL" id="PKS11578.1"/>
    </source>
</evidence>
<feature type="domain" description="MutL C-terminal dimerisation" evidence="5">
    <location>
        <begin position="786"/>
        <end position="952"/>
    </location>
</feature>
<evidence type="ECO:0000256" key="4">
    <source>
        <dbReference type="SAM" id="MobiDB-lite"/>
    </source>
</evidence>
<dbReference type="SMART" id="SM01340">
    <property type="entry name" value="DNA_mis_repair"/>
    <property type="match status" value="1"/>
</dbReference>
<dbReference type="InParanoid" id="A0A2N3NGM6"/>
<evidence type="ECO:0000259" key="6">
    <source>
        <dbReference type="SMART" id="SM01340"/>
    </source>
</evidence>
<dbReference type="SUPFAM" id="SSF118116">
    <property type="entry name" value="DNA mismatch repair protein MutL"/>
    <property type="match status" value="1"/>
</dbReference>
<dbReference type="InterPro" id="IPR013507">
    <property type="entry name" value="DNA_mismatch_S5_2-like"/>
</dbReference>
<protein>
    <recommendedName>
        <fullName evidence="3">DNA mismatch repair protein PMS1</fullName>
    </recommendedName>
</protein>
<gene>
    <name evidence="7" type="ORF">jhhlp_003343</name>
</gene>
<dbReference type="FunFam" id="3.30.565.10:FF:000014">
    <property type="entry name" value="Mismatch repair endonuclease pms1, putative"/>
    <property type="match status" value="1"/>
</dbReference>
<dbReference type="GO" id="GO:0016887">
    <property type="term" value="F:ATP hydrolysis activity"/>
    <property type="evidence" value="ECO:0007669"/>
    <property type="project" value="InterPro"/>
</dbReference>
<dbReference type="Pfam" id="PF01119">
    <property type="entry name" value="DNA_mis_repair"/>
    <property type="match status" value="1"/>
</dbReference>
<dbReference type="Gene3D" id="3.30.565.10">
    <property type="entry name" value="Histidine kinase-like ATPase, C-terminal domain"/>
    <property type="match status" value="1"/>
</dbReference>
<evidence type="ECO:0000256" key="3">
    <source>
        <dbReference type="ARBA" id="ARBA00070941"/>
    </source>
</evidence>
<dbReference type="NCBIfam" id="TIGR00585">
    <property type="entry name" value="mutl"/>
    <property type="match status" value="1"/>
</dbReference>
<comment type="similarity">
    <text evidence="1">Belongs to the DNA mismatch repair MutL/HexB family.</text>
</comment>
<dbReference type="Gene3D" id="3.30.1370.100">
    <property type="entry name" value="MutL, C-terminal domain, regulatory subdomain"/>
    <property type="match status" value="1"/>
</dbReference>
<feature type="compositionally biased region" description="Acidic residues" evidence="4">
    <location>
        <begin position="627"/>
        <end position="636"/>
    </location>
</feature>
<dbReference type="CDD" id="cd03484">
    <property type="entry name" value="MutL_Trans_hPMS_2_like"/>
    <property type="match status" value="1"/>
</dbReference>
<dbReference type="InterPro" id="IPR038973">
    <property type="entry name" value="MutL/Mlh/Pms-like"/>
</dbReference>
<feature type="region of interest" description="Disordered" evidence="4">
    <location>
        <begin position="743"/>
        <end position="762"/>
    </location>
</feature>
<dbReference type="PANTHER" id="PTHR10073">
    <property type="entry name" value="DNA MISMATCH REPAIR PROTEIN MLH, PMS, MUTL"/>
    <property type="match status" value="1"/>
</dbReference>
<feature type="region of interest" description="Disordered" evidence="4">
    <location>
        <begin position="370"/>
        <end position="541"/>
    </location>
</feature>
<dbReference type="InterPro" id="IPR036890">
    <property type="entry name" value="HATPase_C_sf"/>
</dbReference>
<dbReference type="Pfam" id="PF13589">
    <property type="entry name" value="HATPase_c_3"/>
    <property type="match status" value="1"/>
</dbReference>
<dbReference type="PROSITE" id="PS00058">
    <property type="entry name" value="DNA_MISMATCH_REPAIR_1"/>
    <property type="match status" value="1"/>
</dbReference>
<dbReference type="SMART" id="SM00853">
    <property type="entry name" value="MutL_C"/>
    <property type="match status" value="1"/>
</dbReference>
<feature type="compositionally biased region" description="Polar residues" evidence="4">
    <location>
        <begin position="448"/>
        <end position="461"/>
    </location>
</feature>
<name>A0A2N3NGM6_9PEZI</name>
<dbReference type="FunCoup" id="A0A2N3NGM6">
    <property type="interactions" value="724"/>
</dbReference>
<dbReference type="PANTHER" id="PTHR10073:SF52">
    <property type="entry name" value="MISMATCH REPAIR ENDONUCLEASE PMS2"/>
    <property type="match status" value="1"/>
</dbReference>
<evidence type="ECO:0000259" key="5">
    <source>
        <dbReference type="SMART" id="SM00853"/>
    </source>
</evidence>